<dbReference type="PANTHER" id="PTHR12526">
    <property type="entry name" value="GLYCOSYLTRANSFERASE"/>
    <property type="match status" value="1"/>
</dbReference>
<dbReference type="PANTHER" id="PTHR12526:SF636">
    <property type="entry name" value="BLL3647 PROTEIN"/>
    <property type="match status" value="1"/>
</dbReference>
<evidence type="ECO:0000313" key="1">
    <source>
        <dbReference type="EMBL" id="CUS04939.2"/>
    </source>
</evidence>
<dbReference type="GO" id="GO:0016757">
    <property type="term" value="F:glycosyltransferase activity"/>
    <property type="evidence" value="ECO:0007669"/>
    <property type="project" value="TreeGrafter"/>
</dbReference>
<proteinExistence type="predicted"/>
<accession>A0A160T604</accession>
<dbReference type="OrthoDB" id="9797829at2"/>
<dbReference type="EMBL" id="LN890655">
    <property type="protein sequence ID" value="CUS04939.2"/>
    <property type="molecule type" value="Genomic_DNA"/>
</dbReference>
<dbReference type="KEGG" id="pbf:CFX0092_A3061"/>
<dbReference type="Pfam" id="PF13692">
    <property type="entry name" value="Glyco_trans_1_4"/>
    <property type="match status" value="1"/>
</dbReference>
<dbReference type="RefSeq" id="WP_095044209.1">
    <property type="nucleotide sequence ID" value="NZ_LN890655.1"/>
</dbReference>
<reference evidence="1" key="1">
    <citation type="submission" date="2016-01" db="EMBL/GenBank/DDBJ databases">
        <authorList>
            <person name="Mcilroy J.S."/>
            <person name="Karst M S."/>
            <person name="Albertsen M."/>
        </authorList>
    </citation>
    <scope>NUCLEOTIDE SEQUENCE</scope>
    <source>
        <strain evidence="1">Cfx-K</strain>
    </source>
</reference>
<keyword evidence="2" id="KW-1185">Reference proteome</keyword>
<name>A0A160T604_9CHLR</name>
<gene>
    <name evidence="1" type="ORF">CFX0092_A3061</name>
</gene>
<evidence type="ECO:0000313" key="2">
    <source>
        <dbReference type="Proteomes" id="UP000215027"/>
    </source>
</evidence>
<dbReference type="AlphaFoldDB" id="A0A160T604"/>
<dbReference type="Gene3D" id="3.40.50.2000">
    <property type="entry name" value="Glycogen Phosphorylase B"/>
    <property type="match status" value="1"/>
</dbReference>
<sequence>MNVEPQDDDPLAELRRRATLREFTFVSGAPVVGGLMARLRAAWNSVATKWQARPVMAQQSAFNRALADWLAQPPNAAEVDERLIAQDHRQTALSGEMARLTAQARWARGERAERRPRLAYFSPLPPSPSGIADYSAELLPHLAELADITLFSDQPEVDILGLPSYATGDYPALRHAFDLPLYQMGNSDRHEAMFAMMMQYPGVVVLHDYFLHHFIHYHTVGRGDWPGYEREMAYAGGRDGRRRARAIRDNQATFPLFDEPLNARLIDAAVGLIVHSDFAARRARAARPGLRAAVIAAPVAPHPGRSRRAQLGVADDAVIFGSFGQLTAEKRIDTALRAFRRVREQYPHSRFLLAGGAQPDIDLPRLLADLQLADAVIAIGHVAELGEFVDWIHTADVVVNLRQPTVGETSAVALRALAAARPVVVYDHGWYAELPDAVALKVPPGDEDALFAAMERLAASAALRRALGEAGEAYIQAHHQPQQVARATIDFVLTILAGGSAYA</sequence>
<dbReference type="Proteomes" id="UP000215027">
    <property type="component" value="Chromosome I"/>
</dbReference>
<dbReference type="SUPFAM" id="SSF53756">
    <property type="entry name" value="UDP-Glycosyltransferase/glycogen phosphorylase"/>
    <property type="match status" value="1"/>
</dbReference>
<organism evidence="1 2">
    <name type="scientific">Candidatus Promineifilum breve</name>
    <dbReference type="NCBI Taxonomy" id="1806508"/>
    <lineage>
        <taxon>Bacteria</taxon>
        <taxon>Bacillati</taxon>
        <taxon>Chloroflexota</taxon>
        <taxon>Ardenticatenia</taxon>
        <taxon>Candidatus Promineifilales</taxon>
        <taxon>Candidatus Promineifilaceae</taxon>
        <taxon>Candidatus Promineifilum</taxon>
    </lineage>
</organism>
<protein>
    <recommendedName>
        <fullName evidence="3">Glycosyltransferase</fullName>
    </recommendedName>
</protein>
<evidence type="ECO:0008006" key="3">
    <source>
        <dbReference type="Google" id="ProtNLM"/>
    </source>
</evidence>